<gene>
    <name evidence="2" type="ORF">CAL65_22605</name>
</gene>
<dbReference type="InterPro" id="IPR011009">
    <property type="entry name" value="Kinase-like_dom_sf"/>
</dbReference>
<dbReference type="AlphaFoldDB" id="A0A3E0WEX2"/>
<reference evidence="3" key="1">
    <citation type="submission" date="2017-05" db="EMBL/GenBank/DDBJ databases">
        <authorList>
            <person name="Sharma S."/>
            <person name="Sidhu C."/>
            <person name="Pinnaka A.K."/>
        </authorList>
    </citation>
    <scope>NUCLEOTIDE SEQUENCE [LARGE SCALE GENOMIC DNA]</scope>
    <source>
        <strain evidence="3">AK93</strain>
    </source>
</reference>
<keyword evidence="1" id="KW-1133">Transmembrane helix</keyword>
<evidence type="ECO:0000256" key="1">
    <source>
        <dbReference type="SAM" id="Phobius"/>
    </source>
</evidence>
<feature type="transmembrane region" description="Helical" evidence="1">
    <location>
        <begin position="357"/>
        <end position="379"/>
    </location>
</feature>
<keyword evidence="3" id="KW-1185">Reference proteome</keyword>
<evidence type="ECO:0000313" key="2">
    <source>
        <dbReference type="EMBL" id="RFA31083.1"/>
    </source>
</evidence>
<name>A0A3E0WEX2_9GAMM</name>
<evidence type="ECO:0008006" key="4">
    <source>
        <dbReference type="Google" id="ProtNLM"/>
    </source>
</evidence>
<organism evidence="2 3">
    <name type="scientific">Alkalilimnicola ehrlichii</name>
    <dbReference type="NCBI Taxonomy" id="351052"/>
    <lineage>
        <taxon>Bacteria</taxon>
        <taxon>Pseudomonadati</taxon>
        <taxon>Pseudomonadota</taxon>
        <taxon>Gammaproteobacteria</taxon>
        <taxon>Chromatiales</taxon>
        <taxon>Ectothiorhodospiraceae</taxon>
        <taxon>Alkalilimnicola</taxon>
    </lineage>
</organism>
<feature type="transmembrane region" description="Helical" evidence="1">
    <location>
        <begin position="319"/>
        <end position="337"/>
    </location>
</feature>
<accession>A0A3E0WEX2</accession>
<keyword evidence="1" id="KW-0812">Transmembrane</keyword>
<dbReference type="EMBL" id="NFZW01000062">
    <property type="protein sequence ID" value="RFA31083.1"/>
    <property type="molecule type" value="Genomic_DNA"/>
</dbReference>
<dbReference type="SUPFAM" id="SSF56112">
    <property type="entry name" value="Protein kinase-like (PK-like)"/>
    <property type="match status" value="1"/>
</dbReference>
<dbReference type="Gene3D" id="1.10.510.10">
    <property type="entry name" value="Transferase(Phosphotransferase) domain 1"/>
    <property type="match status" value="1"/>
</dbReference>
<proteinExistence type="predicted"/>
<keyword evidence="1" id="KW-0472">Membrane</keyword>
<comment type="caution">
    <text evidence="2">The sequence shown here is derived from an EMBL/GenBank/DDBJ whole genome shotgun (WGS) entry which is preliminary data.</text>
</comment>
<feature type="transmembrane region" description="Helical" evidence="1">
    <location>
        <begin position="290"/>
        <end position="307"/>
    </location>
</feature>
<protein>
    <recommendedName>
        <fullName evidence="4">Protein kinase domain-containing protein</fullName>
    </recommendedName>
</protein>
<evidence type="ECO:0000313" key="3">
    <source>
        <dbReference type="Proteomes" id="UP000256763"/>
    </source>
</evidence>
<sequence>MLSAPPKSQSVFAGKQRHETFCWPDALILEANTRTPTGYSKPRIYRRHYRSLGEELQYLSKLNYRERTAERVIDNAIALIDAVEALHHARHRIIALAPQSILFRRDHNGLICFADCMNFSLGTARRGRSAATGTPLPEYSHPKALWGSDTPETLQEHQDNYAVAVIIFRLLNKGIHPYDGVMADGSPSPPLTERVINKLYAYSPSEHPQVRPLKMSLHRRWPHTLHKLFERAFIANEPPTLTDWRKELVALREIGSLHEAEDRLNKEQAADAEAARRFKDTAFVRAKQCAGALVVLSMLALLASLIYELFGPASRPGKLFDTFLMGAGVAGGLYLLLFESVGATFFMRTLTKKSHYVALYAIPCTAIPAAWAITVLLFLR</sequence>
<dbReference type="Proteomes" id="UP000256763">
    <property type="component" value="Unassembled WGS sequence"/>
</dbReference>